<evidence type="ECO:0000313" key="11">
    <source>
        <dbReference type="Proteomes" id="UP000475532"/>
    </source>
</evidence>
<feature type="transmembrane region" description="Helical" evidence="7">
    <location>
        <begin position="142"/>
        <end position="164"/>
    </location>
</feature>
<dbReference type="PROSITE" id="PS50850">
    <property type="entry name" value="MFS"/>
    <property type="match status" value="1"/>
</dbReference>
<organism evidence="10 11">
    <name type="scientific">Actinomadura bangladeshensis</name>
    <dbReference type="NCBI Taxonomy" id="453573"/>
    <lineage>
        <taxon>Bacteria</taxon>
        <taxon>Bacillati</taxon>
        <taxon>Actinomycetota</taxon>
        <taxon>Actinomycetes</taxon>
        <taxon>Streptosporangiales</taxon>
        <taxon>Thermomonosporaceae</taxon>
        <taxon>Actinomadura</taxon>
    </lineage>
</organism>
<comment type="caution">
    <text evidence="10">The sequence shown here is derived from an EMBL/GenBank/DDBJ whole genome shotgun (WGS) entry which is preliminary data.</text>
</comment>
<dbReference type="PANTHER" id="PTHR42718:SF47">
    <property type="entry name" value="METHYL VIOLOGEN RESISTANCE PROTEIN SMVA"/>
    <property type="match status" value="1"/>
</dbReference>
<dbReference type="PANTHER" id="PTHR42718">
    <property type="entry name" value="MAJOR FACILITATOR SUPERFAMILY MULTIDRUG TRANSPORTER MFSC"/>
    <property type="match status" value="1"/>
</dbReference>
<evidence type="ECO:0000256" key="8">
    <source>
        <dbReference type="SAM" id="SignalP"/>
    </source>
</evidence>
<gene>
    <name evidence="10" type="ORF">G3I70_40730</name>
</gene>
<keyword evidence="6 7" id="KW-0472">Membrane</keyword>
<feature type="non-terminal residue" evidence="10">
    <location>
        <position position="1"/>
    </location>
</feature>
<dbReference type="SUPFAM" id="SSF103473">
    <property type="entry name" value="MFS general substrate transporter"/>
    <property type="match status" value="1"/>
</dbReference>
<keyword evidence="2" id="KW-0813">Transport</keyword>
<comment type="subcellular location">
    <subcellularLocation>
        <location evidence="1">Cell membrane</location>
        <topology evidence="1">Multi-pass membrane protein</topology>
    </subcellularLocation>
</comment>
<dbReference type="InterPro" id="IPR036259">
    <property type="entry name" value="MFS_trans_sf"/>
</dbReference>
<evidence type="ECO:0000256" key="6">
    <source>
        <dbReference type="ARBA" id="ARBA00023136"/>
    </source>
</evidence>
<dbReference type="EMBL" id="JAAGLI010001088">
    <property type="protein sequence ID" value="NEA28780.1"/>
    <property type="molecule type" value="Genomic_DNA"/>
</dbReference>
<sequence length="176" mass="16892">RLSVRAVVSGGLAAIGLALAALAAIDESTPYPLLGGALLVVGLGAGFSFTVTADVILSSAPKEQAGAASAVSETAYELGAALGIALLGSVVTGAYRGFAGPPGTPASAHESLGGAVEAAAHLPPGTAAELLDAARQSFVDGLAVAAGAGAAVLLAAAVAAWFLLRGQALDTRPADH</sequence>
<evidence type="ECO:0000256" key="2">
    <source>
        <dbReference type="ARBA" id="ARBA00022448"/>
    </source>
</evidence>
<accession>A0A6L9QTE5</accession>
<feature type="transmembrane region" description="Helical" evidence="7">
    <location>
        <begin position="33"/>
        <end position="57"/>
    </location>
</feature>
<reference evidence="10 11" key="1">
    <citation type="submission" date="2020-01" db="EMBL/GenBank/DDBJ databases">
        <title>Insect and environment-associated Actinomycetes.</title>
        <authorList>
            <person name="Currrie C."/>
            <person name="Chevrette M."/>
            <person name="Carlson C."/>
            <person name="Stubbendieck R."/>
            <person name="Wendt-Pienkowski E."/>
        </authorList>
    </citation>
    <scope>NUCLEOTIDE SEQUENCE [LARGE SCALE GENOMIC DNA]</scope>
    <source>
        <strain evidence="10 11">SID10258</strain>
    </source>
</reference>
<keyword evidence="3" id="KW-1003">Cell membrane</keyword>
<dbReference type="GO" id="GO:0005886">
    <property type="term" value="C:plasma membrane"/>
    <property type="evidence" value="ECO:0007669"/>
    <property type="project" value="UniProtKB-SubCell"/>
</dbReference>
<dbReference type="InterPro" id="IPR020846">
    <property type="entry name" value="MFS_dom"/>
</dbReference>
<dbReference type="Gene3D" id="1.20.1250.20">
    <property type="entry name" value="MFS general substrate transporter like domains"/>
    <property type="match status" value="1"/>
</dbReference>
<feature type="domain" description="Major facilitator superfamily (MFS) profile" evidence="9">
    <location>
        <begin position="1"/>
        <end position="168"/>
    </location>
</feature>
<keyword evidence="8" id="KW-0732">Signal</keyword>
<evidence type="ECO:0000256" key="1">
    <source>
        <dbReference type="ARBA" id="ARBA00004651"/>
    </source>
</evidence>
<evidence type="ECO:0000256" key="3">
    <source>
        <dbReference type="ARBA" id="ARBA00022475"/>
    </source>
</evidence>
<dbReference type="AlphaFoldDB" id="A0A6L9QTE5"/>
<name>A0A6L9QTE5_9ACTN</name>
<feature type="signal peptide" evidence="8">
    <location>
        <begin position="1"/>
        <end position="23"/>
    </location>
</feature>
<dbReference type="GO" id="GO:0022857">
    <property type="term" value="F:transmembrane transporter activity"/>
    <property type="evidence" value="ECO:0007669"/>
    <property type="project" value="InterPro"/>
</dbReference>
<protein>
    <submittedName>
        <fullName evidence="10">MFS transporter</fullName>
    </submittedName>
</protein>
<proteinExistence type="predicted"/>
<evidence type="ECO:0000256" key="4">
    <source>
        <dbReference type="ARBA" id="ARBA00022692"/>
    </source>
</evidence>
<evidence type="ECO:0000259" key="9">
    <source>
        <dbReference type="PROSITE" id="PS50850"/>
    </source>
</evidence>
<feature type="transmembrane region" description="Helical" evidence="7">
    <location>
        <begin position="78"/>
        <end position="98"/>
    </location>
</feature>
<keyword evidence="5 7" id="KW-1133">Transmembrane helix</keyword>
<keyword evidence="4 7" id="KW-0812">Transmembrane</keyword>
<dbReference type="Proteomes" id="UP000475532">
    <property type="component" value="Unassembled WGS sequence"/>
</dbReference>
<evidence type="ECO:0000313" key="10">
    <source>
        <dbReference type="EMBL" id="NEA28780.1"/>
    </source>
</evidence>
<evidence type="ECO:0000256" key="7">
    <source>
        <dbReference type="SAM" id="Phobius"/>
    </source>
</evidence>
<feature type="chain" id="PRO_5027075473" evidence="8">
    <location>
        <begin position="24"/>
        <end position="176"/>
    </location>
</feature>
<evidence type="ECO:0000256" key="5">
    <source>
        <dbReference type="ARBA" id="ARBA00022989"/>
    </source>
</evidence>